<reference evidence="1 2" key="1">
    <citation type="submission" date="2020-08" db="EMBL/GenBank/DDBJ databases">
        <title>Genomic Encyclopedia of Type Strains, Phase IV (KMG-IV): sequencing the most valuable type-strain genomes for metagenomic binning, comparative biology and taxonomic classification.</title>
        <authorList>
            <person name="Goeker M."/>
        </authorList>
    </citation>
    <scope>NUCLEOTIDE SEQUENCE [LARGE SCALE GENOMIC DNA]</scope>
    <source>
        <strain evidence="1 2">DSM 29348</strain>
    </source>
</reference>
<evidence type="ECO:0000313" key="1">
    <source>
        <dbReference type="EMBL" id="MBB3981022.1"/>
    </source>
</evidence>
<dbReference type="Gene3D" id="3.10.450.50">
    <property type="match status" value="1"/>
</dbReference>
<gene>
    <name evidence="1" type="ORF">GGR44_000653</name>
</gene>
<dbReference type="Proteomes" id="UP000552757">
    <property type="component" value="Unassembled WGS sequence"/>
</dbReference>
<accession>A0A7W6DE42</accession>
<protein>
    <recommendedName>
        <fullName evidence="3">DUF4440 domain-containing protein</fullName>
    </recommendedName>
</protein>
<evidence type="ECO:0000313" key="2">
    <source>
        <dbReference type="Proteomes" id="UP000552757"/>
    </source>
</evidence>
<proteinExistence type="predicted"/>
<organism evidence="1 2">
    <name type="scientific">Sphingobium fontiphilum</name>
    <dbReference type="NCBI Taxonomy" id="944425"/>
    <lineage>
        <taxon>Bacteria</taxon>
        <taxon>Pseudomonadati</taxon>
        <taxon>Pseudomonadota</taxon>
        <taxon>Alphaproteobacteria</taxon>
        <taxon>Sphingomonadales</taxon>
        <taxon>Sphingomonadaceae</taxon>
        <taxon>Sphingobium</taxon>
    </lineage>
</organism>
<keyword evidence="2" id="KW-1185">Reference proteome</keyword>
<dbReference type="SUPFAM" id="SSF54427">
    <property type="entry name" value="NTF2-like"/>
    <property type="match status" value="1"/>
</dbReference>
<dbReference type="RefSeq" id="WP_183953985.1">
    <property type="nucleotide sequence ID" value="NZ_JACIEB010000001.1"/>
</dbReference>
<dbReference type="EMBL" id="JACIEB010000001">
    <property type="protein sequence ID" value="MBB3981022.1"/>
    <property type="molecule type" value="Genomic_DNA"/>
</dbReference>
<name>A0A7W6DE42_9SPHN</name>
<comment type="caution">
    <text evidence="1">The sequence shown here is derived from an EMBL/GenBank/DDBJ whole genome shotgun (WGS) entry which is preliminary data.</text>
</comment>
<dbReference type="AlphaFoldDB" id="A0A7W6DE42"/>
<dbReference type="InterPro" id="IPR032710">
    <property type="entry name" value="NTF2-like_dom_sf"/>
</dbReference>
<sequence>MTRRAILIALGATALIAARPPMRVQPNPSAVIAAEFAFNRLAREKGQWTAFRETAAKDAVMFVPERVMARDWLKGRADPPRSVEWTPHRVYVSCDGRLAASTGGWTRPDGSVGYFTTIWRLDKKGRWEWIMDHGDALSTAREAPEFLVGKVATCCRGGGPGAAERAGDDKAAPPPDDSLVWTVQVAPDKGRHIVVRMWTGQDYENVIDDRVAAP</sequence>
<evidence type="ECO:0008006" key="3">
    <source>
        <dbReference type="Google" id="ProtNLM"/>
    </source>
</evidence>